<proteinExistence type="inferred from homology"/>
<dbReference type="SMART" id="SM00283">
    <property type="entry name" value="MA"/>
    <property type="match status" value="1"/>
</dbReference>
<feature type="domain" description="HAMP" evidence="11">
    <location>
        <begin position="352"/>
        <end position="405"/>
    </location>
</feature>
<dbReference type="GO" id="GO:0005886">
    <property type="term" value="C:plasma membrane"/>
    <property type="evidence" value="ECO:0007669"/>
    <property type="project" value="UniProtKB-SubCell"/>
</dbReference>
<keyword evidence="5 9" id="KW-1133">Transmembrane helix</keyword>
<dbReference type="PROSITE" id="PS50111">
    <property type="entry name" value="CHEMOTAXIS_TRANSDUC_2"/>
    <property type="match status" value="1"/>
</dbReference>
<evidence type="ECO:0000313" key="12">
    <source>
        <dbReference type="EMBL" id="QTA92615.1"/>
    </source>
</evidence>
<evidence type="ECO:0000256" key="7">
    <source>
        <dbReference type="ARBA" id="ARBA00029447"/>
    </source>
</evidence>
<dbReference type="Proteomes" id="UP000663722">
    <property type="component" value="Chromosome"/>
</dbReference>
<dbReference type="Gene3D" id="3.30.450.20">
    <property type="entry name" value="PAS domain"/>
    <property type="match status" value="1"/>
</dbReference>
<dbReference type="SMART" id="SM00304">
    <property type="entry name" value="HAMP"/>
    <property type="match status" value="1"/>
</dbReference>
<evidence type="ECO:0000256" key="1">
    <source>
        <dbReference type="ARBA" id="ARBA00004651"/>
    </source>
</evidence>
<keyword evidence="8" id="KW-0807">Transducer</keyword>
<dbReference type="Pfam" id="PF00672">
    <property type="entry name" value="HAMP"/>
    <property type="match status" value="1"/>
</dbReference>
<keyword evidence="2" id="KW-1003">Cell membrane</keyword>
<accession>A0A975BVK2</accession>
<dbReference type="EMBL" id="CP061800">
    <property type="protein sequence ID" value="QTA92615.1"/>
    <property type="molecule type" value="Genomic_DNA"/>
</dbReference>
<evidence type="ECO:0000256" key="4">
    <source>
        <dbReference type="ARBA" id="ARBA00022692"/>
    </source>
</evidence>
<comment type="similarity">
    <text evidence="7">Belongs to the methyl-accepting chemotaxis (MCP) protein family.</text>
</comment>
<name>A0A975BVK2_9BACT</name>
<dbReference type="PROSITE" id="PS50885">
    <property type="entry name" value="HAMP"/>
    <property type="match status" value="1"/>
</dbReference>
<dbReference type="PANTHER" id="PTHR43531">
    <property type="entry name" value="PROTEIN ICFG"/>
    <property type="match status" value="1"/>
</dbReference>
<dbReference type="GO" id="GO:0006935">
    <property type="term" value="P:chemotaxis"/>
    <property type="evidence" value="ECO:0007669"/>
    <property type="project" value="UniProtKB-KW"/>
</dbReference>
<evidence type="ECO:0000256" key="9">
    <source>
        <dbReference type="SAM" id="Phobius"/>
    </source>
</evidence>
<sequence length="833" mass="90519">MKGLWSWFGNLNLKFKLLIFALLLSLVPIIVVTYLLNSSSAEAITEGFKNRVQAIRDSRVAHISDWFEQMGTEARYLAGTRRVADAAQKLAPLFRELGETGARAAIGDIYSESPFHKAYREAEPTFKQFAENYGLHDIHLIDNDGNILLTAARRADIFTNLTSGPYSNSNLAKLFQKVKRAPAAYVELGLFEFYQPANNVEVFIASPILAGGTHVGILAFQLPYEEMNKILQERQGLGETGESYMVNLGDLLMRSDSRFSSQSTILKQKVDTEPVRRAARGETGIIIAKDYRGVEVICAYQPFEILGIKEAILTSIDLEEAMIPVAEMERTAFFIAIMTIVLVVVLALFMANLLAGPITRIAVMINKIATERDFTLEIPIEYEDEIGNMAAEVNALMRVLNNAFVMVDDSARKIDENASEVFQRASANRERAENQEKEVIESEKILKAMGATAGEVQKASYAQRDAANLSSQHIGEFVEALDKVEDASKGQANEVAVATDRVVAMGETGAIVVATAGKQGEAVAKVTAAVDEFARAVEEMTQIAVRSTEHGRQVLEAANEGTLSVNATVEGMRAIAESSDQISEIISVITEIAEQTNLLALNAAIEAARAGAHGKGFAVVADEVGKLAQRSSEAAKEITQLIKDSATRVTEGTNLTDQSAFALQKIAQGGEVNMQAIEEISRTSDILTKGTRNIHSMMQELNTLAQEIASHAGQQGARREAAQKALSVVEQNAQTIVELVTEADKGAASVSDEMQTIVKRTGEMEQMTDLQAERSKNASGIAARHVEGSRSTVEGAGRVVGISKELQTLSQSLAREVSQFKHSGDAEKKLVKK</sequence>
<feature type="domain" description="Methyl-accepting transducer" evidence="10">
    <location>
        <begin position="516"/>
        <end position="716"/>
    </location>
</feature>
<evidence type="ECO:0000259" key="10">
    <source>
        <dbReference type="PROSITE" id="PS50111"/>
    </source>
</evidence>
<dbReference type="Pfam" id="PF00015">
    <property type="entry name" value="MCPsignal"/>
    <property type="match status" value="1"/>
</dbReference>
<evidence type="ECO:0000256" key="3">
    <source>
        <dbReference type="ARBA" id="ARBA00022500"/>
    </source>
</evidence>
<keyword evidence="3" id="KW-0145">Chemotaxis</keyword>
<evidence type="ECO:0000256" key="8">
    <source>
        <dbReference type="PROSITE-ProRule" id="PRU00284"/>
    </source>
</evidence>
<dbReference type="SUPFAM" id="SSF58104">
    <property type="entry name" value="Methyl-accepting chemotaxis protein (MCP) signaling domain"/>
    <property type="match status" value="1"/>
</dbReference>
<dbReference type="InterPro" id="IPR033479">
    <property type="entry name" value="dCache_1"/>
</dbReference>
<dbReference type="GO" id="GO:0007165">
    <property type="term" value="P:signal transduction"/>
    <property type="evidence" value="ECO:0007669"/>
    <property type="project" value="UniProtKB-KW"/>
</dbReference>
<keyword evidence="4 9" id="KW-0812">Transmembrane</keyword>
<keyword evidence="13" id="KW-1185">Reference proteome</keyword>
<dbReference type="InterPro" id="IPR004089">
    <property type="entry name" value="MCPsignal_dom"/>
</dbReference>
<reference evidence="12" key="1">
    <citation type="journal article" date="2021" name="Microb. Physiol.">
        <title>Proteogenomic Insights into the Physiology of Marine, Sulfate-Reducing, Filamentous Desulfonema limicola and Desulfonema magnum.</title>
        <authorList>
            <person name="Schnaars V."/>
            <person name="Wohlbrand L."/>
            <person name="Scheve S."/>
            <person name="Hinrichs C."/>
            <person name="Reinhardt R."/>
            <person name="Rabus R."/>
        </authorList>
    </citation>
    <scope>NUCLEOTIDE SEQUENCE</scope>
    <source>
        <strain evidence="12">4be13</strain>
    </source>
</reference>
<protein>
    <submittedName>
        <fullName evidence="12">Methyl-accepting chemotaxis protein signailingdomain-containing protein, HAMP and double Cache domains-containing</fullName>
    </submittedName>
</protein>
<gene>
    <name evidence="12" type="ORF">dnm_087020</name>
</gene>
<keyword evidence="6 9" id="KW-0472">Membrane</keyword>
<evidence type="ECO:0000256" key="2">
    <source>
        <dbReference type="ARBA" id="ARBA00022475"/>
    </source>
</evidence>
<dbReference type="InterPro" id="IPR003660">
    <property type="entry name" value="HAMP_dom"/>
</dbReference>
<dbReference type="InterPro" id="IPR051310">
    <property type="entry name" value="MCP_chemotaxis"/>
</dbReference>
<dbReference type="RefSeq" id="WP_207679907.1">
    <property type="nucleotide sequence ID" value="NZ_CP061800.1"/>
</dbReference>
<evidence type="ECO:0000256" key="6">
    <source>
        <dbReference type="ARBA" id="ARBA00023136"/>
    </source>
</evidence>
<dbReference type="PANTHER" id="PTHR43531:SF11">
    <property type="entry name" value="METHYL-ACCEPTING CHEMOTAXIS PROTEIN 3"/>
    <property type="match status" value="1"/>
</dbReference>
<dbReference type="AlphaFoldDB" id="A0A975BVK2"/>
<dbReference type="KEGG" id="dmm:dnm_087020"/>
<evidence type="ECO:0000256" key="5">
    <source>
        <dbReference type="ARBA" id="ARBA00022989"/>
    </source>
</evidence>
<evidence type="ECO:0000259" key="11">
    <source>
        <dbReference type="PROSITE" id="PS50885"/>
    </source>
</evidence>
<dbReference type="Gene3D" id="1.10.287.950">
    <property type="entry name" value="Methyl-accepting chemotaxis protein"/>
    <property type="match status" value="2"/>
</dbReference>
<feature type="transmembrane region" description="Helical" evidence="9">
    <location>
        <begin position="332"/>
        <end position="355"/>
    </location>
</feature>
<comment type="subcellular location">
    <subcellularLocation>
        <location evidence="1">Cell membrane</location>
        <topology evidence="1">Multi-pass membrane protein</topology>
    </subcellularLocation>
</comment>
<dbReference type="CDD" id="cd18774">
    <property type="entry name" value="PDC2_HK_sensor"/>
    <property type="match status" value="1"/>
</dbReference>
<organism evidence="12 13">
    <name type="scientific">Desulfonema magnum</name>
    <dbReference type="NCBI Taxonomy" id="45655"/>
    <lineage>
        <taxon>Bacteria</taxon>
        <taxon>Pseudomonadati</taxon>
        <taxon>Thermodesulfobacteriota</taxon>
        <taxon>Desulfobacteria</taxon>
        <taxon>Desulfobacterales</taxon>
        <taxon>Desulfococcaceae</taxon>
        <taxon>Desulfonema</taxon>
    </lineage>
</organism>
<evidence type="ECO:0000313" key="13">
    <source>
        <dbReference type="Proteomes" id="UP000663722"/>
    </source>
</evidence>
<dbReference type="Pfam" id="PF02743">
    <property type="entry name" value="dCache_1"/>
    <property type="match status" value="1"/>
</dbReference>
<dbReference type="CDD" id="cd06225">
    <property type="entry name" value="HAMP"/>
    <property type="match status" value="1"/>
</dbReference>